<dbReference type="Proteomes" id="UP001327093">
    <property type="component" value="Unassembled WGS sequence"/>
</dbReference>
<evidence type="ECO:0000313" key="3">
    <source>
        <dbReference type="Proteomes" id="UP001327093"/>
    </source>
</evidence>
<comment type="caution">
    <text evidence="2">The sequence shown here is derived from an EMBL/GenBank/DDBJ whole genome shotgun (WGS) entry which is preliminary data.</text>
</comment>
<protein>
    <recommendedName>
        <fullName evidence="4">Secreted protein</fullName>
    </recommendedName>
</protein>
<evidence type="ECO:0000256" key="1">
    <source>
        <dbReference type="SAM" id="MobiDB-lite"/>
    </source>
</evidence>
<gene>
    <name evidence="2" type="ORF">R4I43_09965</name>
</gene>
<organism evidence="2 3">
    <name type="scientific">Saccharopolyspora mangrovi</name>
    <dbReference type="NCBI Taxonomy" id="3082379"/>
    <lineage>
        <taxon>Bacteria</taxon>
        <taxon>Bacillati</taxon>
        <taxon>Actinomycetota</taxon>
        <taxon>Actinomycetes</taxon>
        <taxon>Pseudonocardiales</taxon>
        <taxon>Pseudonocardiaceae</taxon>
        <taxon>Saccharopolyspora</taxon>
    </lineage>
</organism>
<reference evidence="2 3" key="1">
    <citation type="submission" date="2023-10" db="EMBL/GenBank/DDBJ databases">
        <title>Saccharopolyspora sp. nov., isolated from mangrove soil.</title>
        <authorList>
            <person name="Lu Y."/>
            <person name="Liu W."/>
        </authorList>
    </citation>
    <scope>NUCLEOTIDE SEQUENCE [LARGE SCALE GENOMIC DNA]</scope>
    <source>
        <strain evidence="2 3">S2-29</strain>
    </source>
</reference>
<dbReference type="InterPro" id="IPR006311">
    <property type="entry name" value="TAT_signal"/>
</dbReference>
<dbReference type="RefSeq" id="WP_324265280.1">
    <property type="nucleotide sequence ID" value="NZ_JAWLNX010000005.1"/>
</dbReference>
<evidence type="ECO:0008006" key="4">
    <source>
        <dbReference type="Google" id="ProtNLM"/>
    </source>
</evidence>
<proteinExistence type="predicted"/>
<accession>A0ABU6A871</accession>
<feature type="region of interest" description="Disordered" evidence="1">
    <location>
        <begin position="84"/>
        <end position="126"/>
    </location>
</feature>
<dbReference type="PROSITE" id="PS51318">
    <property type="entry name" value="TAT"/>
    <property type="match status" value="1"/>
</dbReference>
<feature type="compositionally biased region" description="Polar residues" evidence="1">
    <location>
        <begin position="97"/>
        <end position="108"/>
    </location>
</feature>
<sequence>MGSSSGAGHSRRAFLSASAGITGAVVLSGTAGAADLRPAVGGALPPGEPIPPQQPDAQLRALLARIDERRIEEVVRELVSFGTRHTLSSQRKRESCAQHSCTGQATSGWRTSRTPSSNSPPTRWSP</sequence>
<dbReference type="EMBL" id="JAWLNX010000005">
    <property type="protein sequence ID" value="MEB3367735.1"/>
    <property type="molecule type" value="Genomic_DNA"/>
</dbReference>
<feature type="compositionally biased region" description="Low complexity" evidence="1">
    <location>
        <begin position="109"/>
        <end position="126"/>
    </location>
</feature>
<name>A0ABU6A871_9PSEU</name>
<keyword evidence="3" id="KW-1185">Reference proteome</keyword>
<evidence type="ECO:0000313" key="2">
    <source>
        <dbReference type="EMBL" id="MEB3367735.1"/>
    </source>
</evidence>